<dbReference type="Pfam" id="PF05368">
    <property type="entry name" value="NmrA"/>
    <property type="match status" value="1"/>
</dbReference>
<protein>
    <submittedName>
        <fullName evidence="2">SDR family oxidoreductase</fullName>
        <ecNumber evidence="2">1.6.5.2</ecNumber>
    </submittedName>
</protein>
<dbReference type="Proteomes" id="UP001596056">
    <property type="component" value="Unassembled WGS sequence"/>
</dbReference>
<dbReference type="InterPro" id="IPR008030">
    <property type="entry name" value="NmrA-like"/>
</dbReference>
<dbReference type="InterPro" id="IPR051604">
    <property type="entry name" value="Ergot_Alk_Oxidoreductase"/>
</dbReference>
<proteinExistence type="predicted"/>
<name>A0ABW0SFV6_9RHOB</name>
<feature type="domain" description="NmrA-like" evidence="1">
    <location>
        <begin position="2"/>
        <end position="242"/>
    </location>
</feature>
<evidence type="ECO:0000313" key="3">
    <source>
        <dbReference type="Proteomes" id="UP001596056"/>
    </source>
</evidence>
<dbReference type="CDD" id="cd05269">
    <property type="entry name" value="TMR_SDR_a"/>
    <property type="match status" value="1"/>
</dbReference>
<accession>A0ABW0SFV6</accession>
<evidence type="ECO:0000313" key="2">
    <source>
        <dbReference type="EMBL" id="MFC5567750.1"/>
    </source>
</evidence>
<dbReference type="Gene3D" id="3.40.50.720">
    <property type="entry name" value="NAD(P)-binding Rossmann-like Domain"/>
    <property type="match status" value="1"/>
</dbReference>
<dbReference type="PANTHER" id="PTHR43162">
    <property type="match status" value="1"/>
</dbReference>
<dbReference type="PANTHER" id="PTHR43162:SF1">
    <property type="entry name" value="PRESTALK A DIFFERENTIATION PROTEIN A"/>
    <property type="match status" value="1"/>
</dbReference>
<dbReference type="EC" id="1.6.5.2" evidence="2"/>
<dbReference type="InterPro" id="IPR036291">
    <property type="entry name" value="NAD(P)-bd_dom_sf"/>
</dbReference>
<organism evidence="2 3">
    <name type="scientific">Rubellimicrobium aerolatum</name>
    <dbReference type="NCBI Taxonomy" id="490979"/>
    <lineage>
        <taxon>Bacteria</taxon>
        <taxon>Pseudomonadati</taxon>
        <taxon>Pseudomonadota</taxon>
        <taxon>Alphaproteobacteria</taxon>
        <taxon>Rhodobacterales</taxon>
        <taxon>Roseobacteraceae</taxon>
        <taxon>Rubellimicrobium</taxon>
    </lineage>
</organism>
<keyword evidence="2" id="KW-0560">Oxidoreductase</keyword>
<evidence type="ECO:0000259" key="1">
    <source>
        <dbReference type="Pfam" id="PF05368"/>
    </source>
</evidence>
<sequence>MSGRILVLGATGTVGSQVVAQLAARGEPVRAATRQGTVPEGAEGVRFDLGDGSTHAAAFQGVDRAYVLVPTGFMDVAEVLRPILDRAAGEGVKVVLQSVLGVDADESIPYRQAELQLERSGTRWVTLRPNWFMDNFHTFWREGIVGHHAIAVPAGEGRTSFIDARDIAASAVAALTSDRFDGRAFNLTGPEALTYHEAAAMIGTATGRTVTYKPVDDASFVGILTGAGVPEDYARFLASIFHPVREGWTAAVTGDVEELTGRAPRGLAGYLKDNAAKLVP</sequence>
<dbReference type="RefSeq" id="WP_209842546.1">
    <property type="nucleotide sequence ID" value="NZ_JAGGJP010000017.1"/>
</dbReference>
<gene>
    <name evidence="2" type="ORF">ACFPOC_15160</name>
</gene>
<reference evidence="3" key="1">
    <citation type="journal article" date="2019" name="Int. J. Syst. Evol. Microbiol.">
        <title>The Global Catalogue of Microorganisms (GCM) 10K type strain sequencing project: providing services to taxonomists for standard genome sequencing and annotation.</title>
        <authorList>
            <consortium name="The Broad Institute Genomics Platform"/>
            <consortium name="The Broad Institute Genome Sequencing Center for Infectious Disease"/>
            <person name="Wu L."/>
            <person name="Ma J."/>
        </authorList>
    </citation>
    <scope>NUCLEOTIDE SEQUENCE [LARGE SCALE GENOMIC DNA]</scope>
    <source>
        <strain evidence="3">KACC 11588</strain>
    </source>
</reference>
<comment type="caution">
    <text evidence="2">The sequence shown here is derived from an EMBL/GenBank/DDBJ whole genome shotgun (WGS) entry which is preliminary data.</text>
</comment>
<dbReference type="GO" id="GO:0003955">
    <property type="term" value="F:NAD(P)H dehydrogenase (quinone) activity"/>
    <property type="evidence" value="ECO:0007669"/>
    <property type="project" value="UniProtKB-EC"/>
</dbReference>
<dbReference type="SUPFAM" id="SSF51735">
    <property type="entry name" value="NAD(P)-binding Rossmann-fold domains"/>
    <property type="match status" value="1"/>
</dbReference>
<dbReference type="Gene3D" id="3.90.25.10">
    <property type="entry name" value="UDP-galactose 4-epimerase, domain 1"/>
    <property type="match status" value="1"/>
</dbReference>
<keyword evidence="3" id="KW-1185">Reference proteome</keyword>
<dbReference type="EMBL" id="JBHSNA010000018">
    <property type="protein sequence ID" value="MFC5567750.1"/>
    <property type="molecule type" value="Genomic_DNA"/>
</dbReference>